<gene>
    <name evidence="2" type="ORF">EDEG_01879</name>
</gene>
<keyword evidence="1" id="KW-0812">Transmembrane</keyword>
<keyword evidence="1" id="KW-1133">Transmembrane helix</keyword>
<accession>J9D7P7</accession>
<dbReference type="Proteomes" id="UP000003163">
    <property type="component" value="Unassembled WGS sequence"/>
</dbReference>
<keyword evidence="3" id="KW-1185">Reference proteome</keyword>
<proteinExistence type="predicted"/>
<dbReference type="HOGENOM" id="CLU_2145808_0_0_1"/>
<evidence type="ECO:0000256" key="1">
    <source>
        <dbReference type="SAM" id="Phobius"/>
    </source>
</evidence>
<feature type="transmembrane region" description="Helical" evidence="1">
    <location>
        <begin position="7"/>
        <end position="26"/>
    </location>
</feature>
<evidence type="ECO:0000313" key="3">
    <source>
        <dbReference type="Proteomes" id="UP000003163"/>
    </source>
</evidence>
<name>J9D7P7_EDHAE</name>
<sequence>MTEYIKPIIFVLSGVLIFVSIKYYMLSSKINQILLNDAFKETLLDNLVQKCVEKNKNLKIDSDLIKKCCDVENRSFLNSLYTGHFHAKNVVFDQCCEFFEFFKTLPKNRDKI</sequence>
<comment type="caution">
    <text evidence="2">The sequence shown here is derived from an EMBL/GenBank/DDBJ whole genome shotgun (WGS) entry which is preliminary data.</text>
</comment>
<protein>
    <submittedName>
        <fullName evidence="2">Uncharacterized protein</fullName>
    </submittedName>
</protein>
<dbReference type="VEuPathDB" id="MicrosporidiaDB:EDEG_01879"/>
<organism evidence="2 3">
    <name type="scientific">Edhazardia aedis (strain USNM 41457)</name>
    <name type="common">Microsporidian parasite</name>
    <dbReference type="NCBI Taxonomy" id="1003232"/>
    <lineage>
        <taxon>Eukaryota</taxon>
        <taxon>Fungi</taxon>
        <taxon>Fungi incertae sedis</taxon>
        <taxon>Microsporidia</taxon>
        <taxon>Edhazardia</taxon>
    </lineage>
</organism>
<reference evidence="3" key="2">
    <citation type="submission" date="2015-07" db="EMBL/GenBank/DDBJ databases">
        <title>Contrasting host-pathogen interactions and genome evolution in two generalist and specialist microsporidian pathogens of mosquitoes.</title>
        <authorList>
            <consortium name="The Broad Institute Genomics Platform"/>
            <consortium name="The Broad Institute Genome Sequencing Center for Infectious Disease"/>
            <person name="Cuomo C.A."/>
            <person name="Sanscrainte N.D."/>
            <person name="Goldberg J.M."/>
            <person name="Heiman D."/>
            <person name="Young S."/>
            <person name="Zeng Q."/>
            <person name="Becnel J.J."/>
            <person name="Birren B.W."/>
        </authorList>
    </citation>
    <scope>NUCLEOTIDE SEQUENCE [LARGE SCALE GENOMIC DNA]</scope>
    <source>
        <strain evidence="3">USNM 41457</strain>
    </source>
</reference>
<reference evidence="2 3" key="1">
    <citation type="submission" date="2011-08" db="EMBL/GenBank/DDBJ databases">
        <authorList>
            <person name="Liu Z.J."/>
            <person name="Shi F.L."/>
            <person name="Lu J.Q."/>
            <person name="Li M."/>
            <person name="Wang Z.L."/>
        </authorList>
    </citation>
    <scope>NUCLEOTIDE SEQUENCE [LARGE SCALE GENOMIC DNA]</scope>
    <source>
        <strain evidence="2 3">USNM 41457</strain>
    </source>
</reference>
<dbReference type="InParanoid" id="J9D7P7"/>
<dbReference type="EMBL" id="AFBI03000029">
    <property type="protein sequence ID" value="EJW03821.1"/>
    <property type="molecule type" value="Genomic_DNA"/>
</dbReference>
<keyword evidence="1" id="KW-0472">Membrane</keyword>
<dbReference type="AlphaFoldDB" id="J9D7P7"/>
<evidence type="ECO:0000313" key="2">
    <source>
        <dbReference type="EMBL" id="EJW03821.1"/>
    </source>
</evidence>